<dbReference type="EMBL" id="BMMQ01000001">
    <property type="protein sequence ID" value="GGO59679.1"/>
    <property type="molecule type" value="Genomic_DNA"/>
</dbReference>
<feature type="compositionally biased region" description="Basic and acidic residues" evidence="1">
    <location>
        <begin position="476"/>
        <end position="495"/>
    </location>
</feature>
<feature type="domain" description="HNH nuclease" evidence="2">
    <location>
        <begin position="365"/>
        <end position="417"/>
    </location>
</feature>
<dbReference type="InterPro" id="IPR003615">
    <property type="entry name" value="HNH_nuc"/>
</dbReference>
<dbReference type="Gene3D" id="1.10.30.50">
    <property type="match status" value="1"/>
</dbReference>
<feature type="compositionally biased region" description="Acidic residues" evidence="1">
    <location>
        <begin position="496"/>
        <end position="505"/>
    </location>
</feature>
<evidence type="ECO:0000256" key="1">
    <source>
        <dbReference type="SAM" id="MobiDB-lite"/>
    </source>
</evidence>
<accession>A0ABQ2MVP4</accession>
<dbReference type="CDD" id="cd00085">
    <property type="entry name" value="HNHc"/>
    <property type="match status" value="1"/>
</dbReference>
<dbReference type="Proteomes" id="UP000638043">
    <property type="component" value="Unassembled WGS sequence"/>
</dbReference>
<reference evidence="4" key="1">
    <citation type="journal article" date="2019" name="Int. J. Syst. Evol. Microbiol.">
        <title>The Global Catalogue of Microorganisms (GCM) 10K type strain sequencing project: providing services to taxonomists for standard genome sequencing and annotation.</title>
        <authorList>
            <consortium name="The Broad Institute Genomics Platform"/>
            <consortium name="The Broad Institute Genome Sequencing Center for Infectious Disease"/>
            <person name="Wu L."/>
            <person name="Ma J."/>
        </authorList>
    </citation>
    <scope>NUCLEOTIDE SEQUENCE [LARGE SCALE GENOMIC DNA]</scope>
    <source>
        <strain evidence="4">CGMCC 4.7181</strain>
    </source>
</reference>
<organism evidence="3 4">
    <name type="scientific">Microbacterium nanhaiense</name>
    <dbReference type="NCBI Taxonomy" id="1301026"/>
    <lineage>
        <taxon>Bacteria</taxon>
        <taxon>Bacillati</taxon>
        <taxon>Actinomycetota</taxon>
        <taxon>Actinomycetes</taxon>
        <taxon>Micrococcales</taxon>
        <taxon>Microbacteriaceae</taxon>
        <taxon>Microbacterium</taxon>
    </lineage>
</organism>
<sequence>MDAEVFDDVLAGLSPERRIEARAVLDEMADARQARAMIDAHEMHLYARLASLADEQAAASAYANARDYARRSFAAEAAIATCVAPGEARAQMELAERLDADCPETLAALREGEISLRHAEQVVRAGLNLDTGARASLDHHAAELAKRRTPRQLGVVLRKHAADIDSRSMREKHADARARRFVTVRAGEDGMGDMHIHAELFVLRAVHDYVDQMAREVKGDRARARVAFARIHGHLPEAGWTAPVSGAVDASDPLSVAATDQRTLAQLRVDLFTDLLLTARPTAHRLHIAGTGEALDAIRPSVQVTIPVEQMLDPDRGVAYTDAGELIPPDTARILAGNAEGWDRIFYRPSDGTIAAVDRYRPTAAQRRAVRARDMTCRIPGCEVPARRCDIDHGHDHARGGPTAVENLEALCPGHHQMKHQSGWSVRQVGGGVIEFTTPSGRVVSDEPMSRVFFHATPEAEAEEQRSLIAEHETERVHLLEQDRRDDVAERRPADEELPGPEPIDEFVSGEQAHSGASLLEVFIGELLAGASRVPGVVDAYFGAGRARA</sequence>
<dbReference type="Pfam" id="PF02720">
    <property type="entry name" value="DUF222"/>
    <property type="match status" value="1"/>
</dbReference>
<keyword evidence="4" id="KW-1185">Reference proteome</keyword>
<evidence type="ECO:0000313" key="3">
    <source>
        <dbReference type="EMBL" id="GGO59679.1"/>
    </source>
</evidence>
<comment type="caution">
    <text evidence="3">The sequence shown here is derived from an EMBL/GenBank/DDBJ whole genome shotgun (WGS) entry which is preliminary data.</text>
</comment>
<dbReference type="InterPro" id="IPR003870">
    <property type="entry name" value="DUF222"/>
</dbReference>
<protein>
    <recommendedName>
        <fullName evidence="2">HNH nuclease domain-containing protein</fullName>
    </recommendedName>
</protein>
<feature type="region of interest" description="Disordered" evidence="1">
    <location>
        <begin position="476"/>
        <end position="508"/>
    </location>
</feature>
<dbReference type="RefSeq" id="WP_188699655.1">
    <property type="nucleotide sequence ID" value="NZ_BMMQ01000001.1"/>
</dbReference>
<evidence type="ECO:0000313" key="4">
    <source>
        <dbReference type="Proteomes" id="UP000638043"/>
    </source>
</evidence>
<gene>
    <name evidence="3" type="ORF">GCM10010910_03230</name>
</gene>
<proteinExistence type="predicted"/>
<dbReference type="SMART" id="SM00507">
    <property type="entry name" value="HNHc"/>
    <property type="match status" value="1"/>
</dbReference>
<name>A0ABQ2MVP4_9MICO</name>
<evidence type="ECO:0000259" key="2">
    <source>
        <dbReference type="SMART" id="SM00507"/>
    </source>
</evidence>